<dbReference type="PANTHER" id="PTHR43787:SF3">
    <property type="entry name" value="ARYLSULFATASE REGULATORY PROTEIN"/>
    <property type="match status" value="1"/>
</dbReference>
<dbReference type="SFLD" id="SFLDS00029">
    <property type="entry name" value="Radical_SAM"/>
    <property type="match status" value="1"/>
</dbReference>
<name>A0AAX2A1S0_9BACL</name>
<comment type="caution">
    <text evidence="8">The sequence shown here is derived from an EMBL/GenBank/DDBJ whole genome shotgun (WGS) entry which is preliminary data.</text>
</comment>
<gene>
    <name evidence="8" type="ORF">EA138_08605</name>
</gene>
<proteinExistence type="predicted"/>
<dbReference type="CDD" id="cd01335">
    <property type="entry name" value="Radical_SAM"/>
    <property type="match status" value="1"/>
</dbReference>
<dbReference type="GO" id="GO:0051539">
    <property type="term" value="F:4 iron, 4 sulfur cluster binding"/>
    <property type="evidence" value="ECO:0007669"/>
    <property type="project" value="UniProtKB-KW"/>
</dbReference>
<dbReference type="NCBIfam" id="TIGR04085">
    <property type="entry name" value="rSAM_more_4Fe4S"/>
    <property type="match status" value="1"/>
</dbReference>
<organism evidence="8 9">
    <name type="scientific">Anoxybacillus flavithermus</name>
    <dbReference type="NCBI Taxonomy" id="33934"/>
    <lineage>
        <taxon>Bacteria</taxon>
        <taxon>Bacillati</taxon>
        <taxon>Bacillota</taxon>
        <taxon>Bacilli</taxon>
        <taxon>Bacillales</taxon>
        <taxon>Anoxybacillaceae</taxon>
        <taxon>Anoxybacillus</taxon>
    </lineage>
</organism>
<keyword evidence="6" id="KW-0411">Iron-sulfur</keyword>
<reference evidence="8 9" key="1">
    <citation type="submission" date="2019-01" db="EMBL/GenBank/DDBJ databases">
        <title>Anoxybacillus flavithermus in powdered infant formula.</title>
        <authorList>
            <person name="Rhee M.S."/>
            <person name="Choi I.-G."/>
            <person name="Cho T.J."/>
            <person name="Park B."/>
        </authorList>
    </citation>
    <scope>NUCLEOTIDE SEQUENCE [LARGE SCALE GENOMIC DNA]</scope>
    <source>
        <strain evidence="8 9">FHS-PPAM212</strain>
    </source>
</reference>
<dbReference type="InterPro" id="IPR007197">
    <property type="entry name" value="rSAM"/>
</dbReference>
<evidence type="ECO:0000259" key="7">
    <source>
        <dbReference type="PROSITE" id="PS51918"/>
    </source>
</evidence>
<keyword evidence="4" id="KW-0479">Metal-binding</keyword>
<dbReference type="SFLD" id="SFLDG01067">
    <property type="entry name" value="SPASM/twitch_domain_containing"/>
    <property type="match status" value="1"/>
</dbReference>
<dbReference type="SFLD" id="SFLDG01384">
    <property type="entry name" value="thioether_bond_formation_requi"/>
    <property type="match status" value="1"/>
</dbReference>
<dbReference type="Pfam" id="PF04055">
    <property type="entry name" value="Radical_SAM"/>
    <property type="match status" value="1"/>
</dbReference>
<keyword evidence="3" id="KW-0949">S-adenosyl-L-methionine</keyword>
<evidence type="ECO:0000256" key="3">
    <source>
        <dbReference type="ARBA" id="ARBA00022691"/>
    </source>
</evidence>
<dbReference type="EMBL" id="SBBW01000029">
    <property type="protein sequence ID" value="RWU13164.1"/>
    <property type="molecule type" value="Genomic_DNA"/>
</dbReference>
<evidence type="ECO:0000256" key="2">
    <source>
        <dbReference type="ARBA" id="ARBA00022485"/>
    </source>
</evidence>
<evidence type="ECO:0000313" key="9">
    <source>
        <dbReference type="Proteomes" id="UP000286434"/>
    </source>
</evidence>
<evidence type="ECO:0000256" key="4">
    <source>
        <dbReference type="ARBA" id="ARBA00022723"/>
    </source>
</evidence>
<dbReference type="InterPro" id="IPR023867">
    <property type="entry name" value="Sulphatase_maturase_rSAM"/>
</dbReference>
<dbReference type="InterPro" id="IPR023885">
    <property type="entry name" value="4Fe4S-binding_SPASM_dom"/>
</dbReference>
<dbReference type="GO" id="GO:0046872">
    <property type="term" value="F:metal ion binding"/>
    <property type="evidence" value="ECO:0007669"/>
    <property type="project" value="UniProtKB-KW"/>
</dbReference>
<comment type="cofactor">
    <cofactor evidence="1">
        <name>[4Fe-4S] cluster</name>
        <dbReference type="ChEBI" id="CHEBI:49883"/>
    </cofactor>
</comment>
<keyword evidence="5" id="KW-0408">Iron</keyword>
<dbReference type="AlphaFoldDB" id="A0AAX2A1S0"/>
<dbReference type="SFLD" id="SFLDG01386">
    <property type="entry name" value="main_SPASM_domain-containing"/>
    <property type="match status" value="1"/>
</dbReference>
<protein>
    <submittedName>
        <fullName evidence="8">Radical SAM protein</fullName>
    </submittedName>
</protein>
<dbReference type="GO" id="GO:0016491">
    <property type="term" value="F:oxidoreductase activity"/>
    <property type="evidence" value="ECO:0007669"/>
    <property type="project" value="InterPro"/>
</dbReference>
<accession>A0AAX2A1S0</accession>
<evidence type="ECO:0000256" key="1">
    <source>
        <dbReference type="ARBA" id="ARBA00001966"/>
    </source>
</evidence>
<feature type="domain" description="Radical SAM core" evidence="7">
    <location>
        <begin position="85"/>
        <end position="315"/>
    </location>
</feature>
<evidence type="ECO:0000313" key="8">
    <source>
        <dbReference type="EMBL" id="RWU13164.1"/>
    </source>
</evidence>
<keyword evidence="2" id="KW-0004">4Fe-4S</keyword>
<dbReference type="Proteomes" id="UP000286434">
    <property type="component" value="Unassembled WGS sequence"/>
</dbReference>
<dbReference type="RefSeq" id="WP_128356783.1">
    <property type="nucleotide sequence ID" value="NZ_SBBW01000029.1"/>
</dbReference>
<dbReference type="SUPFAM" id="SSF102114">
    <property type="entry name" value="Radical SAM enzymes"/>
    <property type="match status" value="1"/>
</dbReference>
<dbReference type="InterPro" id="IPR013785">
    <property type="entry name" value="Aldolase_TIM"/>
</dbReference>
<dbReference type="PANTHER" id="PTHR43787">
    <property type="entry name" value="FEMO COFACTOR BIOSYNTHESIS PROTEIN NIFB-RELATED"/>
    <property type="match status" value="1"/>
</dbReference>
<evidence type="ECO:0000256" key="6">
    <source>
        <dbReference type="ARBA" id="ARBA00023014"/>
    </source>
</evidence>
<sequence>MRWVPSRFNAISHTDSGEMIIYNSYTGAIVAVDEQEKSEVLYALRKGIGDERADIFQTLVQCGFLVPNQTDERRRAQFLHASMHRTDVMHLIILPTEACNFRCTYCYQDFARGHMKREIIEGLKRFLEQNMARLRHLTVSWFGGEPLLALHIIQELSEWIISLAERYGVTYEADISTNGYYLSKETLQQLLRYHVRRFMITIDGAERIHDARRFLADGQGTYHTIMQHLRDIRTLHDSFDIYLRLNFDEANIDHVPSFLADLAHEFAGDARFQLFCRPVGRWGGKNDEHLPICDDRTAERKIWELTEQAVKQGISMSKIIESMLTPGGAVCYAAKPHSLVIGTDGQLYKCTCFLNEPYNHVGKLHTDGTIHIDYDRFALWVTSGEEQDETCQSCFFRPACQGNHCPQYRIRKGKRPCPYEKRKIKQVLQLIYRQEVASKNL</sequence>
<evidence type="ECO:0000256" key="5">
    <source>
        <dbReference type="ARBA" id="ARBA00023004"/>
    </source>
</evidence>
<dbReference type="Gene3D" id="3.20.20.70">
    <property type="entry name" value="Aldolase class I"/>
    <property type="match status" value="1"/>
</dbReference>
<dbReference type="PROSITE" id="PS51918">
    <property type="entry name" value="RADICAL_SAM"/>
    <property type="match status" value="1"/>
</dbReference>
<dbReference type="InterPro" id="IPR058240">
    <property type="entry name" value="rSAM_sf"/>
</dbReference>